<proteinExistence type="predicted"/>
<evidence type="ECO:0000313" key="2">
    <source>
        <dbReference type="EMBL" id="KAF9520524.1"/>
    </source>
</evidence>
<dbReference type="PANTHER" id="PTHR28265:SF1">
    <property type="entry name" value="MAINTENANCE OF TELOMERE CAPPING PROTEIN 1"/>
    <property type="match status" value="1"/>
</dbReference>
<evidence type="ECO:0000256" key="1">
    <source>
        <dbReference type="SAM" id="MobiDB-lite"/>
    </source>
</evidence>
<dbReference type="OrthoDB" id="5594977at2759"/>
<comment type="caution">
    <text evidence="2">The sequence shown here is derived from an EMBL/GenBank/DDBJ whole genome shotgun (WGS) entry which is preliminary data.</text>
</comment>
<protein>
    <recommendedName>
        <fullName evidence="4">Maintenance of telomere capping protein 1</fullName>
    </recommendedName>
</protein>
<accession>A0A9P6E230</accession>
<dbReference type="AlphaFoldDB" id="A0A9P6E230"/>
<name>A0A9P6E230_9AGAM</name>
<dbReference type="InterPro" id="IPR018814">
    <property type="entry name" value="DUF5427"/>
</dbReference>
<feature type="region of interest" description="Disordered" evidence="1">
    <location>
        <begin position="222"/>
        <end position="242"/>
    </location>
</feature>
<gene>
    <name evidence="2" type="ORF">BS47DRAFT_639605</name>
</gene>
<dbReference type="PANTHER" id="PTHR28265">
    <property type="entry name" value="MAINTENANCE OF TELOMERE CAPPING PROTEIN 1"/>
    <property type="match status" value="1"/>
</dbReference>
<sequence length="405" mass="43749">MATAQQQAEALLNDIDSLGTTPAASLTPTKPGALQGNAIEAIEFLDEITKSSPKPKLVAPSLARPSSRTTERVSLKTKIPEVPAPPPPTAVEPSVASQSTPWGWGSVWSSASAAIQQAKTVVDEGVKNLPQVAQSDQPRQWREGLIDYVKSAQLDKIGQDLKTVSLSTLTDILNVVAPPIAAHEVIQVWLSHDLEGYDGVETLVYRALTRILEQVEGGDLIVNKGNESRPKDTAAQKDRRELNSVEGFETAVKLAKANVDDLIRPASDDAPSKGASTSTSSIHNPTTYSTVYLRIQPYTSPSPFTSGSPGDASAPSSQRLQFLLHLRDPSHSLESSVVTQALPAGWMQLWDDHEWVEDQLAEVLRLGVEVLGQEYVVARMGWATGGKDEEDDETFEKVDAHDKPV</sequence>
<keyword evidence="3" id="KW-1185">Reference proteome</keyword>
<feature type="region of interest" description="Disordered" evidence="1">
    <location>
        <begin position="386"/>
        <end position="405"/>
    </location>
</feature>
<dbReference type="Pfam" id="PF10310">
    <property type="entry name" value="DUF5427"/>
    <property type="match status" value="1"/>
</dbReference>
<evidence type="ECO:0000313" key="3">
    <source>
        <dbReference type="Proteomes" id="UP000886523"/>
    </source>
</evidence>
<feature type="region of interest" description="Disordered" evidence="1">
    <location>
        <begin position="53"/>
        <end position="97"/>
    </location>
</feature>
<evidence type="ECO:0008006" key="4">
    <source>
        <dbReference type="Google" id="ProtNLM"/>
    </source>
</evidence>
<dbReference type="Proteomes" id="UP000886523">
    <property type="component" value="Unassembled WGS sequence"/>
</dbReference>
<dbReference type="EMBL" id="MU128911">
    <property type="protein sequence ID" value="KAF9520524.1"/>
    <property type="molecule type" value="Genomic_DNA"/>
</dbReference>
<reference evidence="2" key="1">
    <citation type="journal article" date="2020" name="Nat. Commun.">
        <title>Large-scale genome sequencing of mycorrhizal fungi provides insights into the early evolution of symbiotic traits.</title>
        <authorList>
            <person name="Miyauchi S."/>
            <person name="Kiss E."/>
            <person name="Kuo A."/>
            <person name="Drula E."/>
            <person name="Kohler A."/>
            <person name="Sanchez-Garcia M."/>
            <person name="Morin E."/>
            <person name="Andreopoulos B."/>
            <person name="Barry K.W."/>
            <person name="Bonito G."/>
            <person name="Buee M."/>
            <person name="Carver A."/>
            <person name="Chen C."/>
            <person name="Cichocki N."/>
            <person name="Clum A."/>
            <person name="Culley D."/>
            <person name="Crous P.W."/>
            <person name="Fauchery L."/>
            <person name="Girlanda M."/>
            <person name="Hayes R.D."/>
            <person name="Keri Z."/>
            <person name="LaButti K."/>
            <person name="Lipzen A."/>
            <person name="Lombard V."/>
            <person name="Magnuson J."/>
            <person name="Maillard F."/>
            <person name="Murat C."/>
            <person name="Nolan M."/>
            <person name="Ohm R.A."/>
            <person name="Pangilinan J."/>
            <person name="Pereira M.F."/>
            <person name="Perotto S."/>
            <person name="Peter M."/>
            <person name="Pfister S."/>
            <person name="Riley R."/>
            <person name="Sitrit Y."/>
            <person name="Stielow J.B."/>
            <person name="Szollosi G."/>
            <person name="Zifcakova L."/>
            <person name="Stursova M."/>
            <person name="Spatafora J.W."/>
            <person name="Tedersoo L."/>
            <person name="Vaario L.M."/>
            <person name="Yamada A."/>
            <person name="Yan M."/>
            <person name="Wang P."/>
            <person name="Xu J."/>
            <person name="Bruns T."/>
            <person name="Baldrian P."/>
            <person name="Vilgalys R."/>
            <person name="Dunand C."/>
            <person name="Henrissat B."/>
            <person name="Grigoriev I.V."/>
            <person name="Hibbett D."/>
            <person name="Nagy L.G."/>
            <person name="Martin F.M."/>
        </authorList>
    </citation>
    <scope>NUCLEOTIDE SEQUENCE</scope>
    <source>
        <strain evidence="2">UP504</strain>
    </source>
</reference>
<organism evidence="2 3">
    <name type="scientific">Hydnum rufescens UP504</name>
    <dbReference type="NCBI Taxonomy" id="1448309"/>
    <lineage>
        <taxon>Eukaryota</taxon>
        <taxon>Fungi</taxon>
        <taxon>Dikarya</taxon>
        <taxon>Basidiomycota</taxon>
        <taxon>Agaricomycotina</taxon>
        <taxon>Agaricomycetes</taxon>
        <taxon>Cantharellales</taxon>
        <taxon>Hydnaceae</taxon>
        <taxon>Hydnum</taxon>
    </lineage>
</organism>
<feature type="compositionally biased region" description="Basic and acidic residues" evidence="1">
    <location>
        <begin position="226"/>
        <end position="242"/>
    </location>
</feature>
<feature type="compositionally biased region" description="Basic and acidic residues" evidence="1">
    <location>
        <begin position="395"/>
        <end position="405"/>
    </location>
</feature>